<dbReference type="PROSITE" id="PS51471">
    <property type="entry name" value="FE2OG_OXY"/>
    <property type="match status" value="1"/>
</dbReference>
<comment type="catalytic activity">
    <reaction evidence="8">
        <text>gibberellin A12 + 2 2-oxoglutarate + 3 O2 + H(+) = gibberellin A9 + 2 succinate + 3 CO2 + 2 H2O</text>
        <dbReference type="Rhea" id="RHEA:60772"/>
        <dbReference type="ChEBI" id="CHEBI:15377"/>
        <dbReference type="ChEBI" id="CHEBI:15378"/>
        <dbReference type="ChEBI" id="CHEBI:15379"/>
        <dbReference type="ChEBI" id="CHEBI:16526"/>
        <dbReference type="ChEBI" id="CHEBI:16810"/>
        <dbReference type="ChEBI" id="CHEBI:30031"/>
        <dbReference type="ChEBI" id="CHEBI:58627"/>
        <dbReference type="ChEBI" id="CHEBI:73255"/>
    </reaction>
    <physiologicalReaction direction="left-to-right" evidence="8">
        <dbReference type="Rhea" id="RHEA:60773"/>
    </physiologicalReaction>
</comment>
<keyword evidence="4 9" id="KW-0560">Oxidoreductase</keyword>
<evidence type="ECO:0000256" key="8">
    <source>
        <dbReference type="ARBA" id="ARBA00050508"/>
    </source>
</evidence>
<dbReference type="PANTHER" id="PTHR47990">
    <property type="entry name" value="2-OXOGLUTARATE (2OG) AND FE(II)-DEPENDENT OXYGENASE SUPERFAMILY PROTEIN-RELATED"/>
    <property type="match status" value="1"/>
</dbReference>
<comment type="pathway">
    <text evidence="2">Hormone biosynthesis.</text>
</comment>
<protein>
    <recommendedName>
        <fullName evidence="10">Fe2OG dioxygenase domain-containing protein</fullName>
    </recommendedName>
</protein>
<dbReference type="OrthoDB" id="288590at2759"/>
<evidence type="ECO:0000259" key="10">
    <source>
        <dbReference type="PROSITE" id="PS51471"/>
    </source>
</evidence>
<evidence type="ECO:0000256" key="7">
    <source>
        <dbReference type="ARBA" id="ARBA00043997"/>
    </source>
</evidence>
<dbReference type="Gramene" id="Psat0s1859g0040.1">
    <property type="protein sequence ID" value="Psat0s1859g0040.1.cds"/>
    <property type="gene ID" value="Psat0s1859g0040"/>
</dbReference>
<evidence type="ECO:0000313" key="12">
    <source>
        <dbReference type="Proteomes" id="UP001058974"/>
    </source>
</evidence>
<dbReference type="AlphaFoldDB" id="A0A9D5BRS8"/>
<evidence type="ECO:0000256" key="1">
    <source>
        <dbReference type="ARBA" id="ARBA00001961"/>
    </source>
</evidence>
<comment type="similarity">
    <text evidence="7">Belongs to the iron/ascorbate-dependent oxidoreductase family. GA20OX subfamily.</text>
</comment>
<evidence type="ECO:0000313" key="11">
    <source>
        <dbReference type="EMBL" id="KAI5448551.1"/>
    </source>
</evidence>
<keyword evidence="12" id="KW-1185">Reference proteome</keyword>
<dbReference type="Gene3D" id="2.60.120.330">
    <property type="entry name" value="B-lactam Antibiotic, Isopenicillin N Synthase, Chain"/>
    <property type="match status" value="1"/>
</dbReference>
<keyword evidence="3 9" id="KW-0479">Metal-binding</keyword>
<dbReference type="GO" id="GO:0045544">
    <property type="term" value="F:gibberellin 20-oxidase activity"/>
    <property type="evidence" value="ECO:0007669"/>
    <property type="project" value="UniProtKB-ARBA"/>
</dbReference>
<dbReference type="Pfam" id="PF03171">
    <property type="entry name" value="2OG-FeII_Oxy"/>
    <property type="match status" value="1"/>
</dbReference>
<dbReference type="EMBL" id="JAMSHJ010000001">
    <property type="protein sequence ID" value="KAI5448551.1"/>
    <property type="molecule type" value="Genomic_DNA"/>
</dbReference>
<dbReference type="SUPFAM" id="SSF51197">
    <property type="entry name" value="Clavaminate synthase-like"/>
    <property type="match status" value="1"/>
</dbReference>
<dbReference type="InterPro" id="IPR050231">
    <property type="entry name" value="Iron_ascorbate_oxido_reductase"/>
</dbReference>
<evidence type="ECO:0000256" key="2">
    <source>
        <dbReference type="ARBA" id="ARBA00004972"/>
    </source>
</evidence>
<dbReference type="InterPro" id="IPR027443">
    <property type="entry name" value="IPNS-like_sf"/>
</dbReference>
<dbReference type="InterPro" id="IPR005123">
    <property type="entry name" value="Oxoglu/Fe-dep_dioxygenase_dom"/>
</dbReference>
<evidence type="ECO:0000256" key="6">
    <source>
        <dbReference type="ARBA" id="ARBA00037909"/>
    </source>
</evidence>
<gene>
    <name evidence="11" type="ORF">KIW84_015820</name>
</gene>
<proteinExistence type="inferred from homology"/>
<dbReference type="FunFam" id="2.60.120.330:FF:000003">
    <property type="entry name" value="Gibberellin 20 oxidase 2"/>
    <property type="match status" value="1"/>
</dbReference>
<dbReference type="Proteomes" id="UP001058974">
    <property type="component" value="Chromosome 1"/>
</dbReference>
<evidence type="ECO:0000256" key="9">
    <source>
        <dbReference type="RuleBase" id="RU003682"/>
    </source>
</evidence>
<dbReference type="InterPro" id="IPR044861">
    <property type="entry name" value="IPNS-like_FE2OG_OXY"/>
</dbReference>
<keyword evidence="5 9" id="KW-0408">Iron</keyword>
<evidence type="ECO:0000256" key="4">
    <source>
        <dbReference type="ARBA" id="ARBA00023002"/>
    </source>
</evidence>
<dbReference type="GO" id="GO:0009686">
    <property type="term" value="P:gibberellin biosynthetic process"/>
    <property type="evidence" value="ECO:0007669"/>
    <property type="project" value="UniProtKB-ARBA"/>
</dbReference>
<accession>A0A9D5BRS8</accession>
<dbReference type="GO" id="GO:0046872">
    <property type="term" value="F:metal ion binding"/>
    <property type="evidence" value="ECO:0007669"/>
    <property type="project" value="UniProtKB-KW"/>
</dbReference>
<dbReference type="Pfam" id="PF14226">
    <property type="entry name" value="DIOX_N"/>
    <property type="match status" value="1"/>
</dbReference>
<sequence length="372" mass="42759">MESKSDIVSSSENENEVQILDSNLLYEETEMPKESYKLPWEIIQIGENRVNIPIINLEIMKGCDEVVLDVVADIVRVSCTKHGFFIVSDHGVDQNLINDTYREFDNIFKLPLFTKVGSMRYPWGYLGSHAWRSSSNLPWKESFTFQYKHYDESNSQIAEFFKSILGDDHQQARLVCQKYCDAMKKLSGPILELLAISLGLDPLYYQKEFKDAESMMRCNSYPSSNGDKVGTLGVGPHCDPSSITILFQDQVGGLEVLIDEIWYEIPHIPNTFVISIGDTFKVLTNGIYKSCSHRVMTNKEMERKTLAFFLCPKGDKILRAPKNILGKEELNIYPDFTWSQYFEFTQKKQYMVDHKTLMNFVSWLCASNASNK</sequence>
<evidence type="ECO:0000256" key="5">
    <source>
        <dbReference type="ARBA" id="ARBA00023004"/>
    </source>
</evidence>
<comment type="caution">
    <text evidence="11">The sequence shown here is derived from an EMBL/GenBank/DDBJ whole genome shotgun (WGS) entry which is preliminary data.</text>
</comment>
<evidence type="ECO:0000256" key="3">
    <source>
        <dbReference type="ARBA" id="ARBA00022723"/>
    </source>
</evidence>
<dbReference type="InterPro" id="IPR026992">
    <property type="entry name" value="DIOX_N"/>
</dbReference>
<comment type="cofactor">
    <cofactor evidence="1">
        <name>L-ascorbate</name>
        <dbReference type="ChEBI" id="CHEBI:38290"/>
    </cofactor>
</comment>
<organism evidence="11 12">
    <name type="scientific">Pisum sativum</name>
    <name type="common">Garden pea</name>
    <name type="synonym">Lathyrus oleraceus</name>
    <dbReference type="NCBI Taxonomy" id="3888"/>
    <lineage>
        <taxon>Eukaryota</taxon>
        <taxon>Viridiplantae</taxon>
        <taxon>Streptophyta</taxon>
        <taxon>Embryophyta</taxon>
        <taxon>Tracheophyta</taxon>
        <taxon>Spermatophyta</taxon>
        <taxon>Magnoliopsida</taxon>
        <taxon>eudicotyledons</taxon>
        <taxon>Gunneridae</taxon>
        <taxon>Pentapetalae</taxon>
        <taxon>rosids</taxon>
        <taxon>fabids</taxon>
        <taxon>Fabales</taxon>
        <taxon>Fabaceae</taxon>
        <taxon>Papilionoideae</taxon>
        <taxon>50 kb inversion clade</taxon>
        <taxon>NPAAA clade</taxon>
        <taxon>Hologalegina</taxon>
        <taxon>IRL clade</taxon>
        <taxon>Fabeae</taxon>
        <taxon>Lathyrus</taxon>
    </lineage>
</organism>
<comment type="pathway">
    <text evidence="6">Plant hormone biosynthesis; gibberellin biosynthesis.</text>
</comment>
<name>A0A9D5BRS8_PEA</name>
<reference evidence="11 12" key="1">
    <citation type="journal article" date="2022" name="Nat. Genet.">
        <title>Improved pea reference genome and pan-genome highlight genomic features and evolutionary characteristics.</title>
        <authorList>
            <person name="Yang T."/>
            <person name="Liu R."/>
            <person name="Luo Y."/>
            <person name="Hu S."/>
            <person name="Wang D."/>
            <person name="Wang C."/>
            <person name="Pandey M.K."/>
            <person name="Ge S."/>
            <person name="Xu Q."/>
            <person name="Li N."/>
            <person name="Li G."/>
            <person name="Huang Y."/>
            <person name="Saxena R.K."/>
            <person name="Ji Y."/>
            <person name="Li M."/>
            <person name="Yan X."/>
            <person name="He Y."/>
            <person name="Liu Y."/>
            <person name="Wang X."/>
            <person name="Xiang C."/>
            <person name="Varshney R.K."/>
            <person name="Ding H."/>
            <person name="Gao S."/>
            <person name="Zong X."/>
        </authorList>
    </citation>
    <scope>NUCLEOTIDE SEQUENCE [LARGE SCALE GENOMIC DNA]</scope>
    <source>
        <strain evidence="11 12">cv. Zhongwan 6</strain>
    </source>
</reference>
<dbReference type="Gramene" id="Psat01G0582000-T1">
    <property type="protein sequence ID" value="KAI5448551.1"/>
    <property type="gene ID" value="KIW84_015820"/>
</dbReference>
<feature type="domain" description="Fe2OG dioxygenase" evidence="10">
    <location>
        <begin position="211"/>
        <end position="312"/>
    </location>
</feature>